<dbReference type="GO" id="GO:0016020">
    <property type="term" value="C:membrane"/>
    <property type="evidence" value="ECO:0007669"/>
    <property type="project" value="UniProtKB-SubCell"/>
</dbReference>
<dbReference type="Gramene" id="ABP00166">
    <property type="protein sequence ID" value="ABP00166"/>
    <property type="gene ID" value="OSTLU_5074"/>
</dbReference>
<dbReference type="InterPro" id="IPR050186">
    <property type="entry name" value="TPT_transporter"/>
</dbReference>
<dbReference type="PANTHER" id="PTHR11132">
    <property type="entry name" value="SOLUTE CARRIER FAMILY 35"/>
    <property type="match status" value="1"/>
</dbReference>
<evidence type="ECO:0000313" key="8">
    <source>
        <dbReference type="Proteomes" id="UP000001568"/>
    </source>
</evidence>
<evidence type="ECO:0000256" key="3">
    <source>
        <dbReference type="ARBA" id="ARBA00022989"/>
    </source>
</evidence>
<proteinExistence type="predicted"/>
<keyword evidence="4 5" id="KW-0472">Membrane</keyword>
<dbReference type="GeneID" id="5006044"/>
<dbReference type="HOGENOM" id="CLU_048347_2_0_1"/>
<feature type="non-terminal residue" evidence="7">
    <location>
        <position position="1"/>
    </location>
</feature>
<feature type="transmembrane region" description="Helical" evidence="5">
    <location>
        <begin position="209"/>
        <end position="230"/>
    </location>
</feature>
<evidence type="ECO:0000259" key="6">
    <source>
        <dbReference type="Pfam" id="PF03151"/>
    </source>
</evidence>
<dbReference type="OMA" id="NSLYTIW"/>
<organism evidence="7 8">
    <name type="scientific">Ostreococcus lucimarinus (strain CCE9901)</name>
    <dbReference type="NCBI Taxonomy" id="436017"/>
    <lineage>
        <taxon>Eukaryota</taxon>
        <taxon>Viridiplantae</taxon>
        <taxon>Chlorophyta</taxon>
        <taxon>Mamiellophyceae</taxon>
        <taxon>Mamiellales</taxon>
        <taxon>Bathycoccaceae</taxon>
        <taxon>Ostreococcus</taxon>
    </lineage>
</organism>
<evidence type="ECO:0000256" key="1">
    <source>
        <dbReference type="ARBA" id="ARBA00004141"/>
    </source>
</evidence>
<keyword evidence="8" id="KW-1185">Reference proteome</keyword>
<evidence type="ECO:0000256" key="2">
    <source>
        <dbReference type="ARBA" id="ARBA00022692"/>
    </source>
</evidence>
<feature type="transmembrane region" description="Helical" evidence="5">
    <location>
        <begin position="142"/>
        <end position="160"/>
    </location>
</feature>
<dbReference type="EMBL" id="CP000596">
    <property type="protein sequence ID" value="ABP00166.1"/>
    <property type="molecule type" value="Genomic_DNA"/>
</dbReference>
<dbReference type="KEGG" id="olu:OSTLU_5074"/>
<feature type="non-terminal residue" evidence="7">
    <location>
        <position position="281"/>
    </location>
</feature>
<dbReference type="OrthoDB" id="5547497at2759"/>
<comment type="subcellular location">
    <subcellularLocation>
        <location evidence="1">Membrane</location>
        <topology evidence="1">Multi-pass membrane protein</topology>
    </subcellularLocation>
</comment>
<feature type="transmembrane region" description="Helical" evidence="5">
    <location>
        <begin position="62"/>
        <end position="80"/>
    </location>
</feature>
<feature type="transmembrane region" description="Helical" evidence="5">
    <location>
        <begin position="262"/>
        <end position="280"/>
    </location>
</feature>
<dbReference type="InterPro" id="IPR004853">
    <property type="entry name" value="Sugar_P_trans_dom"/>
</dbReference>
<evidence type="ECO:0000313" key="7">
    <source>
        <dbReference type="EMBL" id="ABP00166.1"/>
    </source>
</evidence>
<name>A4S950_OSTLU</name>
<reference evidence="7 8" key="1">
    <citation type="journal article" date="2007" name="Proc. Natl. Acad. Sci. U.S.A.">
        <title>The tiny eukaryote Ostreococcus provides genomic insights into the paradox of plankton speciation.</title>
        <authorList>
            <person name="Palenik B."/>
            <person name="Grimwood J."/>
            <person name="Aerts A."/>
            <person name="Rouze P."/>
            <person name="Salamov A."/>
            <person name="Putnam N."/>
            <person name="Dupont C."/>
            <person name="Jorgensen R."/>
            <person name="Derelle E."/>
            <person name="Rombauts S."/>
            <person name="Zhou K."/>
            <person name="Otillar R."/>
            <person name="Merchant S.S."/>
            <person name="Podell S."/>
            <person name="Gaasterland T."/>
            <person name="Napoli C."/>
            <person name="Gendler K."/>
            <person name="Manuell A."/>
            <person name="Tai V."/>
            <person name="Vallon O."/>
            <person name="Piganeau G."/>
            <person name="Jancek S."/>
            <person name="Heijde M."/>
            <person name="Jabbari K."/>
            <person name="Bowler C."/>
            <person name="Lohr M."/>
            <person name="Robbens S."/>
            <person name="Werner G."/>
            <person name="Dubchak I."/>
            <person name="Pazour G.J."/>
            <person name="Ren Q."/>
            <person name="Paulsen I."/>
            <person name="Delwiche C."/>
            <person name="Schmutz J."/>
            <person name="Rokhsar D."/>
            <person name="Van de Peer Y."/>
            <person name="Moreau H."/>
            <person name="Grigoriev I.V."/>
        </authorList>
    </citation>
    <scope>NUCLEOTIDE SEQUENCE [LARGE SCALE GENOMIC DNA]</scope>
    <source>
        <strain evidence="7 8">CCE9901</strain>
    </source>
</reference>
<protein>
    <submittedName>
        <fullName evidence="7">DMT family transporter: glucose-6-phosphate/phosphate</fullName>
    </submittedName>
</protein>
<dbReference type="Proteomes" id="UP000001568">
    <property type="component" value="Chromosome 16"/>
</dbReference>
<dbReference type="AlphaFoldDB" id="A4S950"/>
<keyword evidence="2 5" id="KW-0812">Transmembrane</keyword>
<feature type="transmembrane region" description="Helical" evidence="5">
    <location>
        <begin position="20"/>
        <end position="42"/>
    </location>
</feature>
<sequence>ALTLSVVSSVSLVIVNKHLISILGFREVTFLTAMHMVLTALVLRAAARMGYFEKKSVGRAEVVKFGVLNSASIALLNLSLGFNSVGFYQMTKLSIIPVTVGLQITYFNKKFSAGVKMSLLVLLLGVGASTVTDVQLNATGSVVGGLSVVTTALGQILTGSMQQKHQISSTQLLCASAPWMAMTLMILAPPVDGVLNGGNILESRYSNEVLIVAFISCGLAIAVNFATFAVIGKCSAVTYQVVGHLKTMLILGFGFAVVGDPIVAKNVFGLLVALCGMFLYA</sequence>
<accession>A4S950</accession>
<feature type="domain" description="Sugar phosphate transporter" evidence="6">
    <location>
        <begin position="9"/>
        <end position="280"/>
    </location>
</feature>
<dbReference type="RefSeq" id="XP_001421872.1">
    <property type="nucleotide sequence ID" value="XM_001421835.1"/>
</dbReference>
<feature type="transmembrane region" description="Helical" evidence="5">
    <location>
        <begin position="172"/>
        <end position="189"/>
    </location>
</feature>
<dbReference type="Pfam" id="PF03151">
    <property type="entry name" value="TPT"/>
    <property type="match status" value="1"/>
</dbReference>
<gene>
    <name evidence="7" type="ORF">OSTLU_5074</name>
</gene>
<evidence type="ECO:0000256" key="4">
    <source>
        <dbReference type="ARBA" id="ARBA00023136"/>
    </source>
</evidence>
<keyword evidence="3 5" id="KW-1133">Transmembrane helix</keyword>
<dbReference type="eggNOG" id="KOG1441">
    <property type="taxonomic scope" value="Eukaryota"/>
</dbReference>
<evidence type="ECO:0000256" key="5">
    <source>
        <dbReference type="SAM" id="Phobius"/>
    </source>
</evidence>